<accession>A0A1X7TS45</accession>
<organism evidence="5">
    <name type="scientific">Amphimedon queenslandica</name>
    <name type="common">Sponge</name>
    <dbReference type="NCBI Taxonomy" id="400682"/>
    <lineage>
        <taxon>Eukaryota</taxon>
        <taxon>Metazoa</taxon>
        <taxon>Porifera</taxon>
        <taxon>Demospongiae</taxon>
        <taxon>Heteroscleromorpha</taxon>
        <taxon>Haplosclerida</taxon>
        <taxon>Niphatidae</taxon>
        <taxon>Amphimedon</taxon>
    </lineage>
</organism>
<dbReference type="EC" id="2.5.1.87" evidence="2"/>
<dbReference type="SUPFAM" id="SSF64005">
    <property type="entry name" value="Undecaprenyl diphosphate synthase"/>
    <property type="match status" value="1"/>
</dbReference>
<keyword evidence="3" id="KW-0808">Transferase</keyword>
<comment type="similarity">
    <text evidence="1">Belongs to the UPP synthase family.</text>
</comment>
<dbReference type="PANTHER" id="PTHR10291">
    <property type="entry name" value="DEHYDRODOLICHYL DIPHOSPHATE SYNTHASE FAMILY MEMBER"/>
    <property type="match status" value="1"/>
</dbReference>
<evidence type="ECO:0000256" key="1">
    <source>
        <dbReference type="ARBA" id="ARBA00005432"/>
    </source>
</evidence>
<evidence type="ECO:0000256" key="3">
    <source>
        <dbReference type="ARBA" id="ARBA00022679"/>
    </source>
</evidence>
<dbReference type="STRING" id="400682.A0A1X7TS45"/>
<dbReference type="InterPro" id="IPR001441">
    <property type="entry name" value="UPP_synth-like"/>
</dbReference>
<name>A0A1X7TS45_AMPQE</name>
<dbReference type="Gene3D" id="3.40.1180.10">
    <property type="entry name" value="Decaprenyl diphosphate synthase-like"/>
    <property type="match status" value="1"/>
</dbReference>
<dbReference type="GO" id="GO:1904423">
    <property type="term" value="C:dehydrodolichyl diphosphate synthase complex"/>
    <property type="evidence" value="ECO:0007669"/>
    <property type="project" value="TreeGrafter"/>
</dbReference>
<dbReference type="Pfam" id="PF01255">
    <property type="entry name" value="Prenyltransf"/>
    <property type="match status" value="1"/>
</dbReference>
<evidence type="ECO:0000256" key="2">
    <source>
        <dbReference type="ARBA" id="ARBA00012596"/>
    </source>
</evidence>
<evidence type="ECO:0000256" key="4">
    <source>
        <dbReference type="ARBA" id="ARBA00047353"/>
    </source>
</evidence>
<dbReference type="AlphaFoldDB" id="A0A1X7TS45"/>
<reference evidence="5" key="1">
    <citation type="submission" date="2017-05" db="UniProtKB">
        <authorList>
            <consortium name="EnsemblMetazoa"/>
        </authorList>
    </citation>
    <scope>IDENTIFICATION</scope>
</reference>
<evidence type="ECO:0000313" key="5">
    <source>
        <dbReference type="EnsemblMetazoa" id="Aqu2.1.17925_001"/>
    </source>
</evidence>
<dbReference type="EnsemblMetazoa" id="Aqu2.1.17925_001">
    <property type="protein sequence ID" value="Aqu2.1.17925_001"/>
    <property type="gene ID" value="Aqu2.1.17925"/>
</dbReference>
<sequence>MVRILMEKYQLKPVEGDIDAAQSIKGGESIFVNFFIVLTILAKSKSQNWVKGRTLSRLKRKNLESCLDLGIKEVTLYALSIYNFQNSKDEVDRLMEGAKQKIARLLQEDDIN</sequence>
<comment type="catalytic activity">
    <reaction evidence="4">
        <text>n isopentenyl diphosphate + (2E,6E)-farnesyl diphosphate = a di-trans,poly-cis-polyprenyl diphosphate + n diphosphate</text>
        <dbReference type="Rhea" id="RHEA:53008"/>
        <dbReference type="Rhea" id="RHEA-COMP:19494"/>
        <dbReference type="ChEBI" id="CHEBI:33019"/>
        <dbReference type="ChEBI" id="CHEBI:128769"/>
        <dbReference type="ChEBI" id="CHEBI:136960"/>
        <dbReference type="ChEBI" id="CHEBI:175763"/>
        <dbReference type="EC" id="2.5.1.87"/>
    </reaction>
</comment>
<dbReference type="GO" id="GO:0005783">
    <property type="term" value="C:endoplasmic reticulum"/>
    <property type="evidence" value="ECO:0007669"/>
    <property type="project" value="TreeGrafter"/>
</dbReference>
<proteinExistence type="inferred from homology"/>
<dbReference type="InterPro" id="IPR036424">
    <property type="entry name" value="UPP_synth-like_sf"/>
</dbReference>
<dbReference type="PANTHER" id="PTHR10291:SF43">
    <property type="entry name" value="DEHYDRODOLICHYL DIPHOSPHATE SYNTHASE COMPLEX SUBUNIT DHDDS"/>
    <property type="match status" value="1"/>
</dbReference>
<protein>
    <recommendedName>
        <fullName evidence="2">ditrans,polycis-polyprenyl diphosphate synthase [(2E,6E)-farnesyldiphosphate specific]</fullName>
        <ecNumber evidence="2">2.5.1.87</ecNumber>
    </recommendedName>
</protein>
<dbReference type="GO" id="GO:0045547">
    <property type="term" value="F:ditrans,polycis-polyprenyl diphosphate synthase [(2E,6E)-farnesyl diphosphate specific] activity"/>
    <property type="evidence" value="ECO:0007669"/>
    <property type="project" value="UniProtKB-EC"/>
</dbReference>
<dbReference type="GO" id="GO:0016094">
    <property type="term" value="P:polyprenol biosynthetic process"/>
    <property type="evidence" value="ECO:0007669"/>
    <property type="project" value="TreeGrafter"/>
</dbReference>
<dbReference type="InParanoid" id="A0A1X7TS45"/>